<evidence type="ECO:0000256" key="5">
    <source>
        <dbReference type="ARBA" id="ARBA00048336"/>
    </source>
</evidence>
<dbReference type="EC" id="3.1.3.16" evidence="1"/>
<evidence type="ECO:0000313" key="8">
    <source>
        <dbReference type="EMBL" id="KAG1362067.1"/>
    </source>
</evidence>
<reference evidence="8" key="1">
    <citation type="journal article" date="2017" name="Gigascience">
        <title>The genome draft of coconut (Cocos nucifera).</title>
        <authorList>
            <person name="Xiao Y."/>
            <person name="Xu P."/>
            <person name="Fan H."/>
            <person name="Baudouin L."/>
            <person name="Xia W."/>
            <person name="Bocs S."/>
            <person name="Xu J."/>
            <person name="Li Q."/>
            <person name="Guo A."/>
            <person name="Zhou L."/>
            <person name="Li J."/>
            <person name="Wu Y."/>
            <person name="Ma Z."/>
            <person name="Armero A."/>
            <person name="Issali A.E."/>
            <person name="Liu N."/>
            <person name="Peng M."/>
            <person name="Yang Y."/>
        </authorList>
    </citation>
    <scope>NUCLEOTIDE SEQUENCE</scope>
    <source>
        <tissue evidence="8">Spear leaf of Hainan Tall coconut</tissue>
    </source>
</reference>
<dbReference type="Pfam" id="PF00481">
    <property type="entry name" value="PP2C"/>
    <property type="match status" value="1"/>
</dbReference>
<dbReference type="Proteomes" id="UP000797356">
    <property type="component" value="Chromosome 10"/>
</dbReference>
<evidence type="ECO:0000256" key="3">
    <source>
        <dbReference type="ARBA" id="ARBA00022912"/>
    </source>
</evidence>
<accession>A0A8K0N844</accession>
<dbReference type="EMBL" id="CM017881">
    <property type="protein sequence ID" value="KAG1362067.1"/>
    <property type="molecule type" value="Genomic_DNA"/>
</dbReference>
<organism evidence="8 9">
    <name type="scientific">Cocos nucifera</name>
    <name type="common">Coconut palm</name>
    <dbReference type="NCBI Taxonomy" id="13894"/>
    <lineage>
        <taxon>Eukaryota</taxon>
        <taxon>Viridiplantae</taxon>
        <taxon>Streptophyta</taxon>
        <taxon>Embryophyta</taxon>
        <taxon>Tracheophyta</taxon>
        <taxon>Spermatophyta</taxon>
        <taxon>Magnoliopsida</taxon>
        <taxon>Liliopsida</taxon>
        <taxon>Arecaceae</taxon>
        <taxon>Arecoideae</taxon>
        <taxon>Cocoseae</taxon>
        <taxon>Attaleinae</taxon>
        <taxon>Cocos</taxon>
    </lineage>
</organism>
<dbReference type="SMART" id="SM00332">
    <property type="entry name" value="PP2Cc"/>
    <property type="match status" value="1"/>
</dbReference>
<evidence type="ECO:0000256" key="2">
    <source>
        <dbReference type="ARBA" id="ARBA00022801"/>
    </source>
</evidence>
<dbReference type="InterPro" id="IPR015655">
    <property type="entry name" value="PP2C"/>
</dbReference>
<feature type="domain" description="PPM-type phosphatase" evidence="7">
    <location>
        <begin position="194"/>
        <end position="648"/>
    </location>
</feature>
<dbReference type="GO" id="GO:0004722">
    <property type="term" value="F:protein serine/threonine phosphatase activity"/>
    <property type="evidence" value="ECO:0007669"/>
    <property type="project" value="UniProtKB-EC"/>
</dbReference>
<evidence type="ECO:0000259" key="7">
    <source>
        <dbReference type="PROSITE" id="PS51746"/>
    </source>
</evidence>
<keyword evidence="2" id="KW-0378">Hydrolase</keyword>
<dbReference type="InterPro" id="IPR036457">
    <property type="entry name" value="PPM-type-like_dom_sf"/>
</dbReference>
<dbReference type="AlphaFoldDB" id="A0A8K0N844"/>
<gene>
    <name evidence="8" type="ORF">COCNU_10G002860</name>
</gene>
<dbReference type="CDD" id="cd00143">
    <property type="entry name" value="PP2Cc"/>
    <property type="match status" value="1"/>
</dbReference>
<evidence type="ECO:0000256" key="4">
    <source>
        <dbReference type="ARBA" id="ARBA00047761"/>
    </source>
</evidence>
<evidence type="ECO:0000313" key="9">
    <source>
        <dbReference type="Proteomes" id="UP000797356"/>
    </source>
</evidence>
<dbReference type="OrthoDB" id="420076at2759"/>
<dbReference type="PANTHER" id="PTHR13832:SF301">
    <property type="entry name" value="PROTEIN PHOSPHATASE 2C 29"/>
    <property type="match status" value="1"/>
</dbReference>
<comment type="catalytic activity">
    <reaction evidence="5">
        <text>O-phospho-L-threonyl-[protein] + H2O = L-threonyl-[protein] + phosphate</text>
        <dbReference type="Rhea" id="RHEA:47004"/>
        <dbReference type="Rhea" id="RHEA-COMP:11060"/>
        <dbReference type="Rhea" id="RHEA-COMP:11605"/>
        <dbReference type="ChEBI" id="CHEBI:15377"/>
        <dbReference type="ChEBI" id="CHEBI:30013"/>
        <dbReference type="ChEBI" id="CHEBI:43474"/>
        <dbReference type="ChEBI" id="CHEBI:61977"/>
        <dbReference type="EC" id="3.1.3.16"/>
    </reaction>
</comment>
<evidence type="ECO:0000256" key="6">
    <source>
        <dbReference type="SAM" id="MobiDB-lite"/>
    </source>
</evidence>
<dbReference type="InterPro" id="IPR001932">
    <property type="entry name" value="PPM-type_phosphatase-like_dom"/>
</dbReference>
<proteinExistence type="predicted"/>
<comment type="catalytic activity">
    <reaction evidence="4">
        <text>O-phospho-L-seryl-[protein] + H2O = L-seryl-[protein] + phosphate</text>
        <dbReference type="Rhea" id="RHEA:20629"/>
        <dbReference type="Rhea" id="RHEA-COMP:9863"/>
        <dbReference type="Rhea" id="RHEA-COMP:11604"/>
        <dbReference type="ChEBI" id="CHEBI:15377"/>
        <dbReference type="ChEBI" id="CHEBI:29999"/>
        <dbReference type="ChEBI" id="CHEBI:43474"/>
        <dbReference type="ChEBI" id="CHEBI:83421"/>
        <dbReference type="EC" id="3.1.3.16"/>
    </reaction>
</comment>
<reference evidence="8" key="2">
    <citation type="submission" date="2019-07" db="EMBL/GenBank/DDBJ databases">
        <authorList>
            <person name="Yang Y."/>
            <person name="Bocs S."/>
            <person name="Baudouin L."/>
        </authorList>
    </citation>
    <scope>NUCLEOTIDE SEQUENCE</scope>
    <source>
        <tissue evidence="8">Spear leaf of Hainan Tall coconut</tissue>
    </source>
</reference>
<name>A0A8K0N844_COCNU</name>
<comment type="caution">
    <text evidence="8">The sequence shown here is derived from an EMBL/GenBank/DDBJ whole genome shotgun (WGS) entry which is preliminary data.</text>
</comment>
<dbReference type="SUPFAM" id="SSF81606">
    <property type="entry name" value="PP2C-like"/>
    <property type="match status" value="1"/>
</dbReference>
<dbReference type="PROSITE" id="PS51746">
    <property type="entry name" value="PPM_2"/>
    <property type="match status" value="1"/>
</dbReference>
<dbReference type="PANTHER" id="PTHR13832">
    <property type="entry name" value="PROTEIN PHOSPHATASE 2C"/>
    <property type="match status" value="1"/>
</dbReference>
<sequence length="662" mass="73819">MGSGVSRLLRVPCLRPATAGEERPPDFEVGPLDEALGHSFCYVRSASPAHSRSSSVSSSAAVETAFKSISGAAVSANSSAPLPVYDAPTAAPRSQAAGFRSSASFSAIPLQLSCGGGGGGPASGPLDRGFFLSGPIERRALSGPLDAVPFSGPLVKKKRRGISRRLRKPSLFRRSLSEKNRPWVVPLRSFTARRCDPEDAPPPAGRNVQWAHGKAGEDRVHVVVSEEQRWLFVGIYDGFNGPEAPEFLVGNLYRSVFNELRGLFWEEVEEEAVSEEGTDKKVTFQENFRIGRRLWEFLAEEDGDAELDFSGSGRFTFSLSKMRDGFGSWRKEGRRFWFPRWRYESEEKVKETQEVTERSSRRRRKAGPVADHELVLRALSRALEVTELAYFEMTDRAMDCNPELALMGSCLLVVLMRDDDVYVMNVGDSRAIVAQYRPRGGTTERRRNEGDANEQETGFGGNDVGLEIETLGREATELVALQLSTDHATSSEEEVLRIKKEHPDDHQCIVNDRVKGRLKVTRAFGAGYLKKPKWNDGLLEMFRNEFIGMAPYITCTPSLCHHKLGSDDHFLVLSSDGLYQYLSNEEVVLHVENFMERFPDGDPAQSLIEELLFRAAKKAGMDFYELLDIPQGDRRKYHDDVTVMVISLEGRIWKSSGKCVTS</sequence>
<keyword evidence="3" id="KW-0904">Protein phosphatase</keyword>
<keyword evidence="9" id="KW-1185">Reference proteome</keyword>
<evidence type="ECO:0000256" key="1">
    <source>
        <dbReference type="ARBA" id="ARBA00013081"/>
    </source>
</evidence>
<feature type="region of interest" description="Disordered" evidence="6">
    <location>
        <begin position="438"/>
        <end position="460"/>
    </location>
</feature>
<protein>
    <recommendedName>
        <fullName evidence="1">protein-serine/threonine phosphatase</fullName>
        <ecNumber evidence="1">3.1.3.16</ecNumber>
    </recommendedName>
</protein>
<dbReference type="Gene3D" id="3.60.40.10">
    <property type="entry name" value="PPM-type phosphatase domain"/>
    <property type="match status" value="1"/>
</dbReference>